<keyword evidence="2 4" id="KW-0442">Lipid degradation</keyword>
<feature type="active site" description="Nucleophile" evidence="4">
    <location>
        <position position="86"/>
    </location>
</feature>
<comment type="caution">
    <text evidence="6">The sequence shown here is derived from an EMBL/GenBank/DDBJ whole genome shotgun (WGS) entry which is preliminary data.</text>
</comment>
<protein>
    <recommendedName>
        <fullName evidence="5">PNPLA domain-containing protein</fullName>
    </recommendedName>
</protein>
<dbReference type="SUPFAM" id="SSF52151">
    <property type="entry name" value="FabD/lysophospholipase-like"/>
    <property type="match status" value="1"/>
</dbReference>
<dbReference type="PROSITE" id="PS51635">
    <property type="entry name" value="PNPLA"/>
    <property type="match status" value="1"/>
</dbReference>
<evidence type="ECO:0000256" key="1">
    <source>
        <dbReference type="ARBA" id="ARBA00022801"/>
    </source>
</evidence>
<dbReference type="PANTHER" id="PTHR14226:SF57">
    <property type="entry name" value="BLR7027 PROTEIN"/>
    <property type="match status" value="1"/>
</dbReference>
<sequence length="422" mass="46461">MHGCFCVAVLNSGPISGLPTEERCLQSIDWLGKTQMRDGSFADLIAPYDRVALVLQGGGALGAYQAGVVEGLFKHDIHPTWVAGVSIGSINAALIAGNPPERRCAALSEFWSRIAPPSPWEGAEALWRRLDPDGPSISVLNQWSAWRTALSGQPGFFRPRPAVEWAAAGPFAGPTSFYDTAPLKKTLEDLIDFDRINRGDIRLSLGAVDVLTGNSIYFDTETHRIGPEHVMASGALPPGFAPVEIDGGYYWDGGLVSNTPLDHVLEDQPRRDTLVFQVDLWSAIGQVPRGMSEVLERQKDITYSSRTRFNTDKVTYEQTLRNQLVTLLDRLPEDLRDTPEAEALRHAACGAAVNIIHLIYRRKSYERDSKDYEFSNAGMREHWESGLADTLATLAHPDWLAVPPRLGGPVTHDLLRDDGKPD</sequence>
<dbReference type="Pfam" id="PF12536">
    <property type="entry name" value="DUF3734"/>
    <property type="match status" value="1"/>
</dbReference>
<keyword evidence="1 4" id="KW-0378">Hydrolase</keyword>
<accession>A0A2B8AV91</accession>
<feature type="short sequence motif" description="GXGXXG" evidence="4">
    <location>
        <begin position="57"/>
        <end position="62"/>
    </location>
</feature>
<proteinExistence type="predicted"/>
<feature type="active site" description="Proton acceptor" evidence="4">
    <location>
        <position position="252"/>
    </location>
</feature>
<dbReference type="CDD" id="cd07209">
    <property type="entry name" value="Pat_hypo_Ecoli_Z1214_like"/>
    <property type="match status" value="1"/>
</dbReference>
<keyword evidence="7" id="KW-1185">Reference proteome</keyword>
<dbReference type="InterPro" id="IPR021095">
    <property type="entry name" value="DUF3734"/>
</dbReference>
<feature type="domain" description="PNPLA" evidence="5">
    <location>
        <begin position="53"/>
        <end position="265"/>
    </location>
</feature>
<evidence type="ECO:0000256" key="2">
    <source>
        <dbReference type="ARBA" id="ARBA00022963"/>
    </source>
</evidence>
<dbReference type="Pfam" id="PF01734">
    <property type="entry name" value="Patatin"/>
    <property type="match status" value="1"/>
</dbReference>
<evidence type="ECO:0000256" key="3">
    <source>
        <dbReference type="ARBA" id="ARBA00023098"/>
    </source>
</evidence>
<dbReference type="InterPro" id="IPR002641">
    <property type="entry name" value="PNPLA_dom"/>
</dbReference>
<feature type="short sequence motif" description="GXSXG" evidence="4">
    <location>
        <begin position="84"/>
        <end position="88"/>
    </location>
</feature>
<gene>
    <name evidence="6" type="ORF">CRT60_23275</name>
</gene>
<dbReference type="InterPro" id="IPR016035">
    <property type="entry name" value="Acyl_Trfase/lysoPLipase"/>
</dbReference>
<feature type="short sequence motif" description="DGA/G" evidence="4">
    <location>
        <begin position="252"/>
        <end position="254"/>
    </location>
</feature>
<dbReference type="Proteomes" id="UP000225379">
    <property type="component" value="Unassembled WGS sequence"/>
</dbReference>
<organism evidence="6 7">
    <name type="scientific">Azospirillum palustre</name>
    <dbReference type="NCBI Taxonomy" id="2044885"/>
    <lineage>
        <taxon>Bacteria</taxon>
        <taxon>Pseudomonadati</taxon>
        <taxon>Pseudomonadota</taxon>
        <taxon>Alphaproteobacteria</taxon>
        <taxon>Rhodospirillales</taxon>
        <taxon>Azospirillaceae</taxon>
        <taxon>Azospirillum</taxon>
    </lineage>
</organism>
<dbReference type="GO" id="GO:0016042">
    <property type="term" value="P:lipid catabolic process"/>
    <property type="evidence" value="ECO:0007669"/>
    <property type="project" value="UniProtKB-UniRule"/>
</dbReference>
<evidence type="ECO:0000259" key="5">
    <source>
        <dbReference type="PROSITE" id="PS51635"/>
    </source>
</evidence>
<evidence type="ECO:0000313" key="6">
    <source>
        <dbReference type="EMBL" id="PGH52864.1"/>
    </source>
</evidence>
<dbReference type="PANTHER" id="PTHR14226">
    <property type="entry name" value="NEUROPATHY TARGET ESTERASE/SWISS CHEESE D.MELANOGASTER"/>
    <property type="match status" value="1"/>
</dbReference>
<dbReference type="InterPro" id="IPR050301">
    <property type="entry name" value="NTE"/>
</dbReference>
<dbReference type="AlphaFoldDB" id="A0A2B8AV91"/>
<dbReference type="EMBL" id="PDKW01000043">
    <property type="protein sequence ID" value="PGH52864.1"/>
    <property type="molecule type" value="Genomic_DNA"/>
</dbReference>
<dbReference type="OrthoDB" id="9807112at2"/>
<reference evidence="7" key="1">
    <citation type="submission" date="2017-10" db="EMBL/GenBank/DDBJ databases">
        <authorList>
            <person name="Kravchenko I.K."/>
            <person name="Grouzdev D.S."/>
        </authorList>
    </citation>
    <scope>NUCLEOTIDE SEQUENCE [LARGE SCALE GENOMIC DNA]</scope>
    <source>
        <strain evidence="7">B2</strain>
    </source>
</reference>
<name>A0A2B8AV91_9PROT</name>
<evidence type="ECO:0000313" key="7">
    <source>
        <dbReference type="Proteomes" id="UP000225379"/>
    </source>
</evidence>
<dbReference type="GO" id="GO:0016787">
    <property type="term" value="F:hydrolase activity"/>
    <property type="evidence" value="ECO:0007669"/>
    <property type="project" value="UniProtKB-UniRule"/>
</dbReference>
<evidence type="ECO:0000256" key="4">
    <source>
        <dbReference type="PROSITE-ProRule" id="PRU01161"/>
    </source>
</evidence>
<dbReference type="Gene3D" id="3.40.1090.10">
    <property type="entry name" value="Cytosolic phospholipase A2 catalytic domain"/>
    <property type="match status" value="2"/>
</dbReference>
<keyword evidence="3 4" id="KW-0443">Lipid metabolism</keyword>